<sequence length="107" mass="12146">MTREMRTIRQIEMMLVQSVRSRPRCGELQAVSIERCRSDIGPNWRLLNFNPGGGPFSDVLTQLTQEARRLGRLFDVGEHSEARRAAVPPELTLSERTFGKAVQQHIG</sequence>
<dbReference type="RefSeq" id="WP_110378139.1">
    <property type="nucleotide sequence ID" value="NZ_JAHBRY010000001.1"/>
</dbReference>
<proteinExistence type="predicted"/>
<dbReference type="AlphaFoldDB" id="A0A2V3TTF4"/>
<accession>A0A2V3TTF4</accession>
<keyword evidence="2" id="KW-1185">Reference proteome</keyword>
<dbReference type="Proteomes" id="UP000248021">
    <property type="component" value="Unassembled WGS sequence"/>
</dbReference>
<dbReference type="EMBL" id="QJJK01000017">
    <property type="protein sequence ID" value="PXW52243.1"/>
    <property type="molecule type" value="Genomic_DNA"/>
</dbReference>
<evidence type="ECO:0000313" key="1">
    <source>
        <dbReference type="EMBL" id="PXW52243.1"/>
    </source>
</evidence>
<reference evidence="1 2" key="1">
    <citation type="submission" date="2018-05" db="EMBL/GenBank/DDBJ databases">
        <title>Genomic Encyclopedia of Type Strains, Phase IV (KMG-IV): sequencing the most valuable type-strain genomes for metagenomic binning, comparative biology and taxonomic classification.</title>
        <authorList>
            <person name="Goeker M."/>
        </authorList>
    </citation>
    <scope>NUCLEOTIDE SEQUENCE [LARGE SCALE GENOMIC DNA]</scope>
    <source>
        <strain evidence="1 2">DSM 6462</strain>
    </source>
</reference>
<comment type="caution">
    <text evidence="1">The sequence shown here is derived from an EMBL/GenBank/DDBJ whole genome shotgun (WGS) entry which is preliminary data.</text>
</comment>
<gene>
    <name evidence="1" type="ORF">C7450_117107</name>
</gene>
<organism evidence="1 2">
    <name type="scientific">Chelatococcus asaccharovorans</name>
    <dbReference type="NCBI Taxonomy" id="28210"/>
    <lineage>
        <taxon>Bacteria</taxon>
        <taxon>Pseudomonadati</taxon>
        <taxon>Pseudomonadota</taxon>
        <taxon>Alphaproteobacteria</taxon>
        <taxon>Hyphomicrobiales</taxon>
        <taxon>Chelatococcaceae</taxon>
        <taxon>Chelatococcus</taxon>
    </lineage>
</organism>
<evidence type="ECO:0000313" key="2">
    <source>
        <dbReference type="Proteomes" id="UP000248021"/>
    </source>
</evidence>
<protein>
    <submittedName>
        <fullName evidence="1">Uncharacterized protein</fullName>
    </submittedName>
</protein>
<name>A0A2V3TTF4_9HYPH</name>